<keyword evidence="1" id="KW-0472">Membrane</keyword>
<protein>
    <submittedName>
        <fullName evidence="2">Uncharacterized protein</fullName>
    </submittedName>
</protein>
<gene>
    <name evidence="2" type="ORF">SAMN05877753_10896</name>
</gene>
<accession>A0A285D3Z0</accession>
<organism evidence="2 3">
    <name type="scientific">Bacillus oleivorans</name>
    <dbReference type="NCBI Taxonomy" id="1448271"/>
    <lineage>
        <taxon>Bacteria</taxon>
        <taxon>Bacillati</taxon>
        <taxon>Bacillota</taxon>
        <taxon>Bacilli</taxon>
        <taxon>Bacillales</taxon>
        <taxon>Bacillaceae</taxon>
        <taxon>Bacillus</taxon>
    </lineage>
</organism>
<feature type="transmembrane region" description="Helical" evidence="1">
    <location>
        <begin position="12"/>
        <end position="36"/>
    </location>
</feature>
<dbReference type="Proteomes" id="UP000219546">
    <property type="component" value="Unassembled WGS sequence"/>
</dbReference>
<dbReference type="RefSeq" id="WP_097159734.1">
    <property type="nucleotide sequence ID" value="NZ_JBEPMQ010000008.1"/>
</dbReference>
<feature type="transmembrane region" description="Helical" evidence="1">
    <location>
        <begin position="56"/>
        <end position="75"/>
    </location>
</feature>
<keyword evidence="3" id="KW-1185">Reference proteome</keyword>
<name>A0A285D3Z0_9BACI</name>
<sequence>MFDFSQVKSGPVNGIVLAMGSLFLGAFLVIIFVNFIYKLTNWEVFQSKDFLSLLGIGYLALWGYIMFFLGGLDIFI</sequence>
<dbReference type="AlphaFoldDB" id="A0A285D3Z0"/>
<dbReference type="EMBL" id="OAOP01000008">
    <property type="protein sequence ID" value="SNX74008.1"/>
    <property type="molecule type" value="Genomic_DNA"/>
</dbReference>
<keyword evidence="1" id="KW-0812">Transmembrane</keyword>
<reference evidence="2 3" key="1">
    <citation type="submission" date="2017-08" db="EMBL/GenBank/DDBJ databases">
        <authorList>
            <person name="de Groot N.N."/>
        </authorList>
    </citation>
    <scope>NUCLEOTIDE SEQUENCE [LARGE SCALE GENOMIC DNA]</scope>
    <source>
        <strain evidence="2 3">JC228</strain>
    </source>
</reference>
<evidence type="ECO:0000313" key="2">
    <source>
        <dbReference type="EMBL" id="SNX74008.1"/>
    </source>
</evidence>
<evidence type="ECO:0000256" key="1">
    <source>
        <dbReference type="SAM" id="Phobius"/>
    </source>
</evidence>
<proteinExistence type="predicted"/>
<keyword evidence="1" id="KW-1133">Transmembrane helix</keyword>
<evidence type="ECO:0000313" key="3">
    <source>
        <dbReference type="Proteomes" id="UP000219546"/>
    </source>
</evidence>